<feature type="region of interest" description="Disordered" evidence="1">
    <location>
        <begin position="127"/>
        <end position="149"/>
    </location>
</feature>
<comment type="caution">
    <text evidence="2">The sequence shown here is derived from an EMBL/GenBank/DDBJ whole genome shotgun (WGS) entry which is preliminary data.</text>
</comment>
<dbReference type="EMBL" id="JALJOQ010000084">
    <property type="protein sequence ID" value="KAK9800225.1"/>
    <property type="molecule type" value="Genomic_DNA"/>
</dbReference>
<keyword evidence="3" id="KW-1185">Reference proteome</keyword>
<dbReference type="PANTHER" id="PTHR35097:SF1">
    <property type="entry name" value="GDSL ESTERASE_LIPASE"/>
    <property type="match status" value="1"/>
</dbReference>
<evidence type="ECO:0000256" key="1">
    <source>
        <dbReference type="SAM" id="MobiDB-lite"/>
    </source>
</evidence>
<sequence length="542" mass="56556">MPLNLARPPHSCRLASNRQPAIIAASFTYFRGTAVRSASHVHNLARSARCHLLKRTAAAADDAIPQVSSETGGSGDGGDQDDNRDGPGDWDEDRNGRWNRSAATILAAVICSFVLIILRAFSKKKRTQQAKRTGLQDPEAESVLGAAQGDGPARLREDISALKRLQREAFEQLVIVNARLDQLQDNLDDKAAERAKRLVVDLGYPLTPPGLARTPLALTGVLDTSAVATFSQVDDDNVSSGADAQAHGNPCMRAVAQGRAGNAMFQIHGHAAPSLAAGAASISIDKVLYALKGATWRVLAFPFGGRGSDATSNLNPQAGVGLSALSAASSGVQHDCQGSGAAFTRSFGASSLTGGFFSHDGVSSGLLQATTTAGGLSLSLTAAQHGPPFRLPFLGQASSATPMAHSEIGSTQDLEASSVSSTAFETRRQAVTLAGSCTIAEELRGCAWIAQHDLSDAEREWGISLCSSPDTDGNSWSVSMGRLQHAATASGTAALAAEALCQIPVSDGLMLSLKNKLHSATGFDVLNSKLRTYYSALSAERL</sequence>
<feature type="region of interest" description="Disordered" evidence="1">
    <location>
        <begin position="61"/>
        <end position="95"/>
    </location>
</feature>
<name>A0AAW1NZC7_9CHLO</name>
<accession>A0AAW1NZC7</accession>
<dbReference type="AlphaFoldDB" id="A0AAW1NZC7"/>
<evidence type="ECO:0000313" key="3">
    <source>
        <dbReference type="Proteomes" id="UP001465755"/>
    </source>
</evidence>
<dbReference type="PANTHER" id="PTHR35097">
    <property type="entry name" value="GDSL ESTERASE/LIPASE"/>
    <property type="match status" value="1"/>
</dbReference>
<dbReference type="Proteomes" id="UP001465755">
    <property type="component" value="Unassembled WGS sequence"/>
</dbReference>
<protein>
    <submittedName>
        <fullName evidence="2">Uncharacterized protein</fullName>
    </submittedName>
</protein>
<reference evidence="2 3" key="1">
    <citation type="journal article" date="2024" name="Nat. Commun.">
        <title>Phylogenomics reveals the evolutionary origins of lichenization in chlorophyte algae.</title>
        <authorList>
            <person name="Puginier C."/>
            <person name="Libourel C."/>
            <person name="Otte J."/>
            <person name="Skaloud P."/>
            <person name="Haon M."/>
            <person name="Grisel S."/>
            <person name="Petersen M."/>
            <person name="Berrin J.G."/>
            <person name="Delaux P.M."/>
            <person name="Dal Grande F."/>
            <person name="Keller J."/>
        </authorList>
    </citation>
    <scope>NUCLEOTIDE SEQUENCE [LARGE SCALE GENOMIC DNA]</scope>
    <source>
        <strain evidence="2 3">SAG 2036</strain>
    </source>
</reference>
<evidence type="ECO:0000313" key="2">
    <source>
        <dbReference type="EMBL" id="KAK9800225.1"/>
    </source>
</evidence>
<proteinExistence type="predicted"/>
<gene>
    <name evidence="2" type="ORF">WJX73_001062</name>
</gene>
<organism evidence="2 3">
    <name type="scientific">Symbiochloris irregularis</name>
    <dbReference type="NCBI Taxonomy" id="706552"/>
    <lineage>
        <taxon>Eukaryota</taxon>
        <taxon>Viridiplantae</taxon>
        <taxon>Chlorophyta</taxon>
        <taxon>core chlorophytes</taxon>
        <taxon>Trebouxiophyceae</taxon>
        <taxon>Trebouxiales</taxon>
        <taxon>Trebouxiaceae</taxon>
        <taxon>Symbiochloris</taxon>
    </lineage>
</organism>